<keyword evidence="3" id="KW-1003">Cell membrane</keyword>
<evidence type="ECO:0000256" key="7">
    <source>
        <dbReference type="RuleBase" id="RU363032"/>
    </source>
</evidence>
<evidence type="ECO:0000313" key="10">
    <source>
        <dbReference type="Proteomes" id="UP000514752"/>
    </source>
</evidence>
<dbReference type="KEGG" id="nsg:H3L94_01655"/>
<dbReference type="InterPro" id="IPR000515">
    <property type="entry name" value="MetI-like"/>
</dbReference>
<keyword evidence="2 7" id="KW-0813">Transport</keyword>
<dbReference type="Pfam" id="PF00528">
    <property type="entry name" value="BPD_transp_1"/>
    <property type="match status" value="1"/>
</dbReference>
<dbReference type="Proteomes" id="UP000514752">
    <property type="component" value="Chromosome"/>
</dbReference>
<evidence type="ECO:0000256" key="1">
    <source>
        <dbReference type="ARBA" id="ARBA00004651"/>
    </source>
</evidence>
<evidence type="ECO:0000256" key="2">
    <source>
        <dbReference type="ARBA" id="ARBA00022448"/>
    </source>
</evidence>
<dbReference type="AlphaFoldDB" id="A0A7D7SQ50"/>
<dbReference type="PANTHER" id="PTHR43386:SF1">
    <property type="entry name" value="D,D-DIPEPTIDE TRANSPORT SYSTEM PERMEASE PROTEIN DDPC-RELATED"/>
    <property type="match status" value="1"/>
</dbReference>
<organism evidence="9 10">
    <name type="scientific">Neisseria shayeganii</name>
    <dbReference type="NCBI Taxonomy" id="607712"/>
    <lineage>
        <taxon>Bacteria</taxon>
        <taxon>Pseudomonadati</taxon>
        <taxon>Pseudomonadota</taxon>
        <taxon>Betaproteobacteria</taxon>
        <taxon>Neisseriales</taxon>
        <taxon>Neisseriaceae</taxon>
        <taxon>Neisseria</taxon>
    </lineage>
</organism>
<evidence type="ECO:0000259" key="8">
    <source>
        <dbReference type="PROSITE" id="PS50928"/>
    </source>
</evidence>
<evidence type="ECO:0000256" key="6">
    <source>
        <dbReference type="ARBA" id="ARBA00023136"/>
    </source>
</evidence>
<feature type="transmembrane region" description="Helical" evidence="7">
    <location>
        <begin position="32"/>
        <end position="53"/>
    </location>
</feature>
<comment type="subcellular location">
    <subcellularLocation>
        <location evidence="1 7">Cell membrane</location>
        <topology evidence="1 7">Multi-pass membrane protein</topology>
    </subcellularLocation>
</comment>
<dbReference type="InterPro" id="IPR025966">
    <property type="entry name" value="OppC_N"/>
</dbReference>
<keyword evidence="5 7" id="KW-1133">Transmembrane helix</keyword>
<evidence type="ECO:0000313" key="9">
    <source>
        <dbReference type="EMBL" id="QMT40790.1"/>
    </source>
</evidence>
<dbReference type="EMBL" id="CP059567">
    <property type="protein sequence ID" value="QMT40790.1"/>
    <property type="molecule type" value="Genomic_DNA"/>
</dbReference>
<feature type="transmembrane region" description="Helical" evidence="7">
    <location>
        <begin position="102"/>
        <end position="126"/>
    </location>
</feature>
<dbReference type="GO" id="GO:0005886">
    <property type="term" value="C:plasma membrane"/>
    <property type="evidence" value="ECO:0007669"/>
    <property type="project" value="UniProtKB-SubCell"/>
</dbReference>
<feature type="domain" description="ABC transmembrane type-1" evidence="8">
    <location>
        <begin position="98"/>
        <end position="287"/>
    </location>
</feature>
<feature type="transmembrane region" description="Helical" evidence="7">
    <location>
        <begin position="219"/>
        <end position="244"/>
    </location>
</feature>
<dbReference type="PROSITE" id="PS50928">
    <property type="entry name" value="ABC_TM1"/>
    <property type="match status" value="1"/>
</dbReference>
<sequence>MSTHTATAPTVAPKPPTQWQLFYRTFLANKGAVLGLLILTAMVLLAVFAPLLAPHNPYELFNGKEQLPPSFLSGGDAAFLFGTDDAGRDTLSRLLYGARYSLFIALCATILALIAGVTLGLSAAFWPRVWGKGVMLVNDILMSYPSLLLAIIIAAILGPSMTNTIITIALVCLPPFIRLTRATAMVELQRDYVTSARVMGASTPRLLFITVLPNCMAPLIVQASMIFSAAILEAGAIGFLGFGVQPPDAEWGAMLGTARQYIQSNVWLAIFPGSAIFLSALAINLTGDGLRDALDPKLKQVS</sequence>
<dbReference type="Gene3D" id="1.10.3720.10">
    <property type="entry name" value="MetI-like"/>
    <property type="match status" value="1"/>
</dbReference>
<comment type="similarity">
    <text evidence="7">Belongs to the binding-protein-dependent transport system permease family.</text>
</comment>
<dbReference type="RefSeq" id="WP_009119725.1">
    <property type="nucleotide sequence ID" value="NZ_CP059567.1"/>
</dbReference>
<feature type="transmembrane region" description="Helical" evidence="7">
    <location>
        <begin position="265"/>
        <end position="285"/>
    </location>
</feature>
<name>A0A7D7SQ50_9NEIS</name>
<evidence type="ECO:0000256" key="5">
    <source>
        <dbReference type="ARBA" id="ARBA00022989"/>
    </source>
</evidence>
<proteinExistence type="inferred from homology"/>
<dbReference type="InterPro" id="IPR050366">
    <property type="entry name" value="BP-dependent_transpt_permease"/>
</dbReference>
<dbReference type="InterPro" id="IPR035906">
    <property type="entry name" value="MetI-like_sf"/>
</dbReference>
<keyword evidence="6 7" id="KW-0472">Membrane</keyword>
<keyword evidence="4 7" id="KW-0812">Transmembrane</keyword>
<reference evidence="9 10" key="1">
    <citation type="submission" date="2020-07" db="EMBL/GenBank/DDBJ databases">
        <title>Genomic diversity of species in the Neisseriaceae family.</title>
        <authorList>
            <person name="Vincent A.T."/>
            <person name="Bernet E."/>
            <person name="Veyrier F.J."/>
        </authorList>
    </citation>
    <scope>NUCLEOTIDE SEQUENCE [LARGE SCALE GENOMIC DNA]</scope>
    <source>
        <strain evidence="9 10">DSM 22244</strain>
    </source>
</reference>
<protein>
    <submittedName>
        <fullName evidence="9">ABC transporter permease subunit</fullName>
    </submittedName>
</protein>
<evidence type="ECO:0000256" key="3">
    <source>
        <dbReference type="ARBA" id="ARBA00022475"/>
    </source>
</evidence>
<dbReference type="SUPFAM" id="SSF161098">
    <property type="entry name" value="MetI-like"/>
    <property type="match status" value="1"/>
</dbReference>
<evidence type="ECO:0000256" key="4">
    <source>
        <dbReference type="ARBA" id="ARBA00022692"/>
    </source>
</evidence>
<dbReference type="GO" id="GO:0071916">
    <property type="term" value="F:dipeptide transmembrane transporter activity"/>
    <property type="evidence" value="ECO:0007669"/>
    <property type="project" value="TreeGrafter"/>
</dbReference>
<dbReference type="PANTHER" id="PTHR43386">
    <property type="entry name" value="OLIGOPEPTIDE TRANSPORT SYSTEM PERMEASE PROTEIN APPC"/>
    <property type="match status" value="1"/>
</dbReference>
<dbReference type="CDD" id="cd06261">
    <property type="entry name" value="TM_PBP2"/>
    <property type="match status" value="1"/>
</dbReference>
<feature type="transmembrane region" description="Helical" evidence="7">
    <location>
        <begin position="146"/>
        <end position="173"/>
    </location>
</feature>
<gene>
    <name evidence="9" type="ORF">H3L94_01655</name>
</gene>
<dbReference type="Pfam" id="PF12911">
    <property type="entry name" value="OppC_N"/>
    <property type="match status" value="1"/>
</dbReference>
<accession>A0A7D7SQ50</accession>